<proteinExistence type="predicted"/>
<reference evidence="1 2" key="1">
    <citation type="submission" date="2023-01" db="EMBL/GenBank/DDBJ databases">
        <title>Novel species of the genus Vogesella isolated from rivers.</title>
        <authorList>
            <person name="Lu H."/>
        </authorList>
    </citation>
    <scope>NUCLEOTIDE SEQUENCE [LARGE SCALE GENOMIC DNA]</scope>
    <source>
        <strain evidence="1 2">LYT5W</strain>
    </source>
</reference>
<evidence type="ECO:0000313" key="1">
    <source>
        <dbReference type="EMBL" id="MDC7715141.1"/>
    </source>
</evidence>
<sequence length="150" mass="17693">MRKEFKIYCTSPDIRPDHLIRLFHFGRTETELASVLHTDVATIRRWKSGTLAVPLLCVKHLELLDADNVLRCPGVWHGTRAEGSKLVIPYGTELTFDYAEVERLSQYRRLYHLHAMQTDLVEKLMMERDFYRENCHRQARFGLMLNRLFG</sequence>
<dbReference type="Proteomes" id="UP001222030">
    <property type="component" value="Unassembled WGS sequence"/>
</dbReference>
<dbReference type="RefSeq" id="WP_272772939.1">
    <property type="nucleotide sequence ID" value="NZ_JAQQLE010000013.1"/>
</dbReference>
<evidence type="ECO:0000313" key="2">
    <source>
        <dbReference type="Proteomes" id="UP001222030"/>
    </source>
</evidence>
<protein>
    <recommendedName>
        <fullName evidence="3">Bacteriophage CI repressor helix-turn-helix domain-containing protein</fullName>
    </recommendedName>
</protein>
<evidence type="ECO:0008006" key="3">
    <source>
        <dbReference type="Google" id="ProtNLM"/>
    </source>
</evidence>
<keyword evidence="2" id="KW-1185">Reference proteome</keyword>
<name>A0ABT5IRE9_9NEIS</name>
<accession>A0ABT5IRE9</accession>
<dbReference type="EMBL" id="JAQQLE010000013">
    <property type="protein sequence ID" value="MDC7715141.1"/>
    <property type="molecule type" value="Genomic_DNA"/>
</dbReference>
<comment type="caution">
    <text evidence="1">The sequence shown here is derived from an EMBL/GenBank/DDBJ whole genome shotgun (WGS) entry which is preliminary data.</text>
</comment>
<gene>
    <name evidence="1" type="ORF">PQU96_13570</name>
</gene>
<organism evidence="1 2">
    <name type="scientific">Vogesella margarita</name>
    <dbReference type="NCBI Taxonomy" id="2984199"/>
    <lineage>
        <taxon>Bacteria</taxon>
        <taxon>Pseudomonadati</taxon>
        <taxon>Pseudomonadota</taxon>
        <taxon>Betaproteobacteria</taxon>
        <taxon>Neisseriales</taxon>
        <taxon>Chromobacteriaceae</taxon>
        <taxon>Vogesella</taxon>
    </lineage>
</organism>